<keyword evidence="1" id="KW-0812">Transmembrane</keyword>
<keyword evidence="1" id="KW-0472">Membrane</keyword>
<dbReference type="RefSeq" id="WP_072555713.1">
    <property type="nucleotide sequence ID" value="NZ_CP018155.1"/>
</dbReference>
<accession>A0A1L3JJJ0</accession>
<keyword evidence="1" id="KW-1133">Transmembrane helix</keyword>
<feature type="transmembrane region" description="Helical" evidence="1">
    <location>
        <begin position="12"/>
        <end position="30"/>
    </location>
</feature>
<evidence type="ECO:0000256" key="1">
    <source>
        <dbReference type="SAM" id="Phobius"/>
    </source>
</evidence>
<dbReference type="OrthoDB" id="1121914at2"/>
<name>A0A1L3JJJ0_9FLAO</name>
<reference evidence="2 3" key="1">
    <citation type="submission" date="2016-11" db="EMBL/GenBank/DDBJ databases">
        <title>Tenacibaculum sp. LPB0136, isolated from marine environment.</title>
        <authorList>
            <person name="Kim E."/>
            <person name="Yi H."/>
        </authorList>
    </citation>
    <scope>NUCLEOTIDE SEQUENCE [LARGE SCALE GENOMIC DNA]</scope>
    <source>
        <strain evidence="2 3">LPB0136</strain>
    </source>
</reference>
<dbReference type="EMBL" id="CP018155">
    <property type="protein sequence ID" value="APG65262.1"/>
    <property type="molecule type" value="Genomic_DNA"/>
</dbReference>
<dbReference type="KEGG" id="ten:LPB136_07830"/>
<feature type="transmembrane region" description="Helical" evidence="1">
    <location>
        <begin position="84"/>
        <end position="117"/>
    </location>
</feature>
<feature type="transmembrane region" description="Helical" evidence="1">
    <location>
        <begin position="42"/>
        <end position="63"/>
    </location>
</feature>
<proteinExistence type="predicted"/>
<evidence type="ECO:0000313" key="2">
    <source>
        <dbReference type="EMBL" id="APG65262.1"/>
    </source>
</evidence>
<organism evidence="2 3">
    <name type="scientific">Tenacibaculum todarodis</name>
    <dbReference type="NCBI Taxonomy" id="1850252"/>
    <lineage>
        <taxon>Bacteria</taxon>
        <taxon>Pseudomonadati</taxon>
        <taxon>Bacteroidota</taxon>
        <taxon>Flavobacteriia</taxon>
        <taxon>Flavobacteriales</taxon>
        <taxon>Flavobacteriaceae</taxon>
        <taxon>Tenacibaculum</taxon>
    </lineage>
</organism>
<evidence type="ECO:0000313" key="3">
    <source>
        <dbReference type="Proteomes" id="UP000181898"/>
    </source>
</evidence>
<dbReference type="Proteomes" id="UP000181898">
    <property type="component" value="Chromosome"/>
</dbReference>
<dbReference type="AlphaFoldDB" id="A0A1L3JJJ0"/>
<sequence length="133" mass="15178">MENEIKTLKIIHFALLAGLTLGYFIIGDILNITVPTLEGENLYYIFIPAIAVLASNFVFKNLLSKIDKIQSKEEKMMQYQTASIVRWAILEGSAFLILFLKPELAIFGLLLILYLFLVKPTKEKIENELDIKL</sequence>
<protein>
    <submittedName>
        <fullName evidence="2">MFS transporter</fullName>
    </submittedName>
</protein>
<keyword evidence="3" id="KW-1185">Reference proteome</keyword>
<gene>
    <name evidence="2" type="ORF">LPB136_07830</name>
</gene>
<dbReference type="STRING" id="1850252.LPB136_07830"/>